<feature type="domain" description="SnoaL-like" evidence="1">
    <location>
        <begin position="6"/>
        <end position="127"/>
    </location>
</feature>
<organism evidence="2 3">
    <name type="scientific">Terrabacter aeriphilus</name>
    <dbReference type="NCBI Taxonomy" id="515662"/>
    <lineage>
        <taxon>Bacteria</taxon>
        <taxon>Bacillati</taxon>
        <taxon>Actinomycetota</taxon>
        <taxon>Actinomycetes</taxon>
        <taxon>Micrococcales</taxon>
        <taxon>Intrasporangiaceae</taxon>
        <taxon>Terrabacter</taxon>
    </lineage>
</organism>
<protein>
    <submittedName>
        <fullName evidence="2">Nuclear transport factor 2 family protein</fullName>
    </submittedName>
</protein>
<evidence type="ECO:0000313" key="2">
    <source>
        <dbReference type="EMBL" id="GAA5032986.1"/>
    </source>
</evidence>
<dbReference type="Pfam" id="PF13474">
    <property type="entry name" value="SnoaL_3"/>
    <property type="match status" value="1"/>
</dbReference>
<dbReference type="RefSeq" id="WP_345508552.1">
    <property type="nucleotide sequence ID" value="NZ_BAABIW010000020.1"/>
</dbReference>
<comment type="caution">
    <text evidence="2">The sequence shown here is derived from an EMBL/GenBank/DDBJ whole genome shotgun (WGS) entry which is preliminary data.</text>
</comment>
<dbReference type="InterPro" id="IPR037401">
    <property type="entry name" value="SnoaL-like"/>
</dbReference>
<reference evidence="3" key="1">
    <citation type="journal article" date="2019" name="Int. J. Syst. Evol. Microbiol.">
        <title>The Global Catalogue of Microorganisms (GCM) 10K type strain sequencing project: providing services to taxonomists for standard genome sequencing and annotation.</title>
        <authorList>
            <consortium name="The Broad Institute Genomics Platform"/>
            <consortium name="The Broad Institute Genome Sequencing Center for Infectious Disease"/>
            <person name="Wu L."/>
            <person name="Ma J."/>
        </authorList>
    </citation>
    <scope>NUCLEOTIDE SEQUENCE [LARGE SCALE GENOMIC DNA]</scope>
    <source>
        <strain evidence="3">JCM 17687</strain>
    </source>
</reference>
<accession>A0ABP9JKP2</accession>
<proteinExistence type="predicted"/>
<dbReference type="Gene3D" id="3.10.450.50">
    <property type="match status" value="1"/>
</dbReference>
<name>A0ABP9JKP2_9MICO</name>
<gene>
    <name evidence="2" type="ORF">GCM10023258_32470</name>
</gene>
<evidence type="ECO:0000313" key="3">
    <source>
        <dbReference type="Proteomes" id="UP001500427"/>
    </source>
</evidence>
<evidence type="ECO:0000259" key="1">
    <source>
        <dbReference type="Pfam" id="PF13474"/>
    </source>
</evidence>
<dbReference type="Proteomes" id="UP001500427">
    <property type="component" value="Unassembled WGS sequence"/>
</dbReference>
<dbReference type="SUPFAM" id="SSF54427">
    <property type="entry name" value="NTF2-like"/>
    <property type="match status" value="1"/>
</dbReference>
<keyword evidence="3" id="KW-1185">Reference proteome</keyword>
<sequence length="131" mass="14631">MSVADVLEAARALVAAFGRHDTDAYFDAFAPEATFLFHTHGTPLRSRLAYRDLWTSWESEGFHVLSCRSSDQHVQGLGDDTAVFTHRVETVVRAGGAEETLDERETIVFRRLPDGRWVAVHEHLSPAPNTP</sequence>
<dbReference type="EMBL" id="BAABIW010000020">
    <property type="protein sequence ID" value="GAA5032986.1"/>
    <property type="molecule type" value="Genomic_DNA"/>
</dbReference>
<dbReference type="InterPro" id="IPR032710">
    <property type="entry name" value="NTF2-like_dom_sf"/>
</dbReference>